<dbReference type="PANTHER" id="PTHR42928">
    <property type="entry name" value="TRICARBOXYLATE-BINDING PROTEIN"/>
    <property type="match status" value="1"/>
</dbReference>
<dbReference type="Gene3D" id="3.40.190.150">
    <property type="entry name" value="Bordetella uptake gene, domain 1"/>
    <property type="match status" value="1"/>
</dbReference>
<dbReference type="PIRSF" id="PIRSF017082">
    <property type="entry name" value="YflP"/>
    <property type="match status" value="1"/>
</dbReference>
<dbReference type="PANTHER" id="PTHR42928:SF5">
    <property type="entry name" value="BLR1237 PROTEIN"/>
    <property type="match status" value="1"/>
</dbReference>
<name>A0ABS1D583_9PROT</name>
<dbReference type="Gene3D" id="3.40.190.10">
    <property type="entry name" value="Periplasmic binding protein-like II"/>
    <property type="match status" value="1"/>
</dbReference>
<organism evidence="2 3">
    <name type="scientific">Paracraurococcus ruber</name>
    <dbReference type="NCBI Taxonomy" id="77675"/>
    <lineage>
        <taxon>Bacteria</taxon>
        <taxon>Pseudomonadati</taxon>
        <taxon>Pseudomonadota</taxon>
        <taxon>Alphaproteobacteria</taxon>
        <taxon>Acetobacterales</taxon>
        <taxon>Roseomonadaceae</taxon>
        <taxon>Paracraurococcus</taxon>
    </lineage>
</organism>
<keyword evidence="3" id="KW-1185">Reference proteome</keyword>
<dbReference type="InterPro" id="IPR042100">
    <property type="entry name" value="Bug_dom1"/>
</dbReference>
<reference evidence="2 3" key="1">
    <citation type="journal article" date="2020" name="Microorganisms">
        <title>Osmotic Adaptation and Compatible Solute Biosynthesis of Phototrophic Bacteria as Revealed from Genome Analyses.</title>
        <authorList>
            <person name="Imhoff J.F."/>
            <person name="Rahn T."/>
            <person name="Kunzel S."/>
            <person name="Keller A."/>
            <person name="Neulinger S.C."/>
        </authorList>
    </citation>
    <scope>NUCLEOTIDE SEQUENCE [LARGE SCALE GENOMIC DNA]</scope>
    <source>
        <strain evidence="2 3">DSM 15382</strain>
    </source>
</reference>
<dbReference type="EMBL" id="NRSG01000338">
    <property type="protein sequence ID" value="MBK1661630.1"/>
    <property type="molecule type" value="Genomic_DNA"/>
</dbReference>
<evidence type="ECO:0008006" key="4">
    <source>
        <dbReference type="Google" id="ProtNLM"/>
    </source>
</evidence>
<evidence type="ECO:0000313" key="3">
    <source>
        <dbReference type="Proteomes" id="UP000697995"/>
    </source>
</evidence>
<dbReference type="InterPro" id="IPR005064">
    <property type="entry name" value="BUG"/>
</dbReference>
<evidence type="ECO:0000256" key="1">
    <source>
        <dbReference type="ARBA" id="ARBA00006987"/>
    </source>
</evidence>
<dbReference type="Proteomes" id="UP000697995">
    <property type="component" value="Unassembled WGS sequence"/>
</dbReference>
<protein>
    <recommendedName>
        <fullName evidence="4">Tripartite tricarboxylate transporter substrate binding protein</fullName>
    </recommendedName>
</protein>
<proteinExistence type="inferred from homology"/>
<dbReference type="SUPFAM" id="SSF53850">
    <property type="entry name" value="Periplasmic binding protein-like II"/>
    <property type="match status" value="1"/>
</dbReference>
<evidence type="ECO:0000313" key="2">
    <source>
        <dbReference type="EMBL" id="MBK1661630.1"/>
    </source>
</evidence>
<accession>A0ABS1D583</accession>
<sequence length="290" mass="31330">MPRRSLLSVPVMLAAPRRATAQSFPNRPIRIIVPATPGGQADIGGRALAELLREETGQPVVVENRTGAGGQVGLEATLRAPKDGYTLGMFGDSAVLINPLLQRSMAYSLDDMLLLTPMYTGTFALAVNRNFPARNMAEFIAEVRRRRGISYGAYGVASAPRILGEMICMAAGIGMEIVPYRGETEAVIDLMSGTLPVFVGTTTAVREQHRTGTLRVLGVSQPERVAALPDVPTFAEQGLPSVQYRWFHGLTLQNGTPQPVVEFYAQLLPRIIGAVPHPAPWTTGWATRRA</sequence>
<dbReference type="CDD" id="cd07012">
    <property type="entry name" value="PBP2_Bug_TTT"/>
    <property type="match status" value="1"/>
</dbReference>
<gene>
    <name evidence="2" type="ORF">CKO45_25825</name>
</gene>
<comment type="similarity">
    <text evidence="1">Belongs to the UPF0065 (bug) family.</text>
</comment>
<comment type="caution">
    <text evidence="2">The sequence shown here is derived from an EMBL/GenBank/DDBJ whole genome shotgun (WGS) entry which is preliminary data.</text>
</comment>
<dbReference type="Pfam" id="PF03401">
    <property type="entry name" value="TctC"/>
    <property type="match status" value="1"/>
</dbReference>